<dbReference type="EMBL" id="HG994580">
    <property type="protein sequence ID" value="CAF2780140.1"/>
    <property type="molecule type" value="Genomic_DNA"/>
</dbReference>
<feature type="compositionally biased region" description="Polar residues" evidence="1">
    <location>
        <begin position="55"/>
        <end position="64"/>
    </location>
</feature>
<name>A0A7R8H098_LEPSM</name>
<accession>A0A7R8H098</accession>
<evidence type="ECO:0000313" key="2">
    <source>
        <dbReference type="EMBL" id="CAF2780140.1"/>
    </source>
</evidence>
<evidence type="ECO:0000256" key="1">
    <source>
        <dbReference type="SAM" id="MobiDB-lite"/>
    </source>
</evidence>
<proteinExistence type="predicted"/>
<dbReference type="Proteomes" id="UP000675881">
    <property type="component" value="Chromosome 1"/>
</dbReference>
<feature type="compositionally biased region" description="Basic and acidic residues" evidence="1">
    <location>
        <begin position="251"/>
        <end position="262"/>
    </location>
</feature>
<evidence type="ECO:0000313" key="3">
    <source>
        <dbReference type="Proteomes" id="UP000675881"/>
    </source>
</evidence>
<feature type="region of interest" description="Disordered" evidence="1">
    <location>
        <begin position="53"/>
        <end position="84"/>
    </location>
</feature>
<feature type="compositionally biased region" description="Polar residues" evidence="1">
    <location>
        <begin position="73"/>
        <end position="82"/>
    </location>
</feature>
<protein>
    <submittedName>
        <fullName evidence="2">(salmon louse) hypothetical protein</fullName>
    </submittedName>
</protein>
<gene>
    <name evidence="2" type="ORF">LSAA_1565</name>
</gene>
<keyword evidence="3" id="KW-1185">Reference proteome</keyword>
<feature type="region of interest" description="Disordered" evidence="1">
    <location>
        <begin position="251"/>
        <end position="299"/>
    </location>
</feature>
<reference evidence="2" key="1">
    <citation type="submission" date="2021-02" db="EMBL/GenBank/DDBJ databases">
        <authorList>
            <person name="Bekaert M."/>
        </authorList>
    </citation>
    <scope>NUCLEOTIDE SEQUENCE</scope>
    <source>
        <strain evidence="2">IoA-00</strain>
    </source>
</reference>
<sequence>MISFESTINPHQSFLASLSSIKGIICKMSDHMRYTPPYFESYDDISFNMEIPGGSSRSRCTTPSRLDPRLTVSRPSRATSIQPDEFRPIRRSRQSTPEEVAYNHHKLHSTPKIPSYTEALVSSSRKHRARAMSPPILIDDPEPRVLIRHRGISVDRKPPLPKPSIIATDYYRKSMRTIFDRQPLFQDFLQDSPEDKSLGIYNLTDIYRMKSNFRGMLSDKYKRMTYNDPAVERDIGRKLLPWRDHLKREEPASKRIVQDHAHQRSRVSLSPVPRLTSVSKKDKINKQPAPEKQYYSQIE</sequence>
<organism evidence="2 3">
    <name type="scientific">Lepeophtheirus salmonis</name>
    <name type="common">Salmon louse</name>
    <name type="synonym">Caligus salmonis</name>
    <dbReference type="NCBI Taxonomy" id="72036"/>
    <lineage>
        <taxon>Eukaryota</taxon>
        <taxon>Metazoa</taxon>
        <taxon>Ecdysozoa</taxon>
        <taxon>Arthropoda</taxon>
        <taxon>Crustacea</taxon>
        <taxon>Multicrustacea</taxon>
        <taxon>Hexanauplia</taxon>
        <taxon>Copepoda</taxon>
        <taxon>Siphonostomatoida</taxon>
        <taxon>Caligidae</taxon>
        <taxon>Lepeophtheirus</taxon>
    </lineage>
</organism>
<dbReference type="AlphaFoldDB" id="A0A7R8H098"/>